<keyword evidence="3" id="KW-1185">Reference proteome</keyword>
<reference evidence="2" key="1">
    <citation type="journal article" date="2020" name="Stud. Mycol.">
        <title>101 Dothideomycetes genomes: a test case for predicting lifestyles and emergence of pathogens.</title>
        <authorList>
            <person name="Haridas S."/>
            <person name="Albert R."/>
            <person name="Binder M."/>
            <person name="Bloem J."/>
            <person name="Labutti K."/>
            <person name="Salamov A."/>
            <person name="Andreopoulos B."/>
            <person name="Baker S."/>
            <person name="Barry K."/>
            <person name="Bills G."/>
            <person name="Bluhm B."/>
            <person name="Cannon C."/>
            <person name="Castanera R."/>
            <person name="Culley D."/>
            <person name="Daum C."/>
            <person name="Ezra D."/>
            <person name="Gonzalez J."/>
            <person name="Henrissat B."/>
            <person name="Kuo A."/>
            <person name="Liang C."/>
            <person name="Lipzen A."/>
            <person name="Lutzoni F."/>
            <person name="Magnuson J."/>
            <person name="Mondo S."/>
            <person name="Nolan M."/>
            <person name="Ohm R."/>
            <person name="Pangilinan J."/>
            <person name="Park H.-J."/>
            <person name="Ramirez L."/>
            <person name="Alfaro M."/>
            <person name="Sun H."/>
            <person name="Tritt A."/>
            <person name="Yoshinaga Y."/>
            <person name="Zwiers L.-H."/>
            <person name="Turgeon B."/>
            <person name="Goodwin S."/>
            <person name="Spatafora J."/>
            <person name="Crous P."/>
            <person name="Grigoriev I."/>
        </authorList>
    </citation>
    <scope>NUCLEOTIDE SEQUENCE</scope>
    <source>
        <strain evidence="2">CBS 125425</strain>
    </source>
</reference>
<keyword evidence="1" id="KW-0812">Transmembrane</keyword>
<name>A0A9P4RBA4_9PLEO</name>
<protein>
    <submittedName>
        <fullName evidence="2">Uncharacterized protein</fullName>
    </submittedName>
</protein>
<feature type="transmembrane region" description="Helical" evidence="1">
    <location>
        <begin position="7"/>
        <end position="34"/>
    </location>
</feature>
<comment type="caution">
    <text evidence="2">The sequence shown here is derived from an EMBL/GenBank/DDBJ whole genome shotgun (WGS) entry which is preliminary data.</text>
</comment>
<sequence length="175" mass="19342">MSIHATIIILIGLFIIIPMYLVIQALFTFIVVTYTDLAIIVDKTIRFIGPRSVTRSELDRSNHRSSTLNPENLTIFVFNKLDKWHYPESMRGSASSLVVVVPKLHSIDDGKDRCSPAIDFGSLELVQIEGNGPVIGFSRTRTIKIQACPGPSRHTTPHPPLITTLPFGGTQCAVM</sequence>
<gene>
    <name evidence="2" type="ORF">EJ04DRAFT_548681</name>
</gene>
<accession>A0A9P4RBA4</accession>
<dbReference type="EMBL" id="ML996101">
    <property type="protein sequence ID" value="KAF2740212.1"/>
    <property type="molecule type" value="Genomic_DNA"/>
</dbReference>
<evidence type="ECO:0000313" key="3">
    <source>
        <dbReference type="Proteomes" id="UP000799444"/>
    </source>
</evidence>
<keyword evidence="1" id="KW-1133">Transmembrane helix</keyword>
<proteinExistence type="predicted"/>
<evidence type="ECO:0000256" key="1">
    <source>
        <dbReference type="SAM" id="Phobius"/>
    </source>
</evidence>
<organism evidence="2 3">
    <name type="scientific">Polyplosphaeria fusca</name>
    <dbReference type="NCBI Taxonomy" id="682080"/>
    <lineage>
        <taxon>Eukaryota</taxon>
        <taxon>Fungi</taxon>
        <taxon>Dikarya</taxon>
        <taxon>Ascomycota</taxon>
        <taxon>Pezizomycotina</taxon>
        <taxon>Dothideomycetes</taxon>
        <taxon>Pleosporomycetidae</taxon>
        <taxon>Pleosporales</taxon>
        <taxon>Tetraplosphaeriaceae</taxon>
        <taxon>Polyplosphaeria</taxon>
    </lineage>
</organism>
<keyword evidence="1" id="KW-0472">Membrane</keyword>
<dbReference type="Proteomes" id="UP000799444">
    <property type="component" value="Unassembled WGS sequence"/>
</dbReference>
<evidence type="ECO:0000313" key="2">
    <source>
        <dbReference type="EMBL" id="KAF2740212.1"/>
    </source>
</evidence>
<dbReference type="AlphaFoldDB" id="A0A9P4RBA4"/>